<name>A0A0F6SFX1_9BACT</name>
<feature type="domain" description="Protein kinase" evidence="5">
    <location>
        <begin position="1"/>
        <end position="251"/>
    </location>
</feature>
<proteinExistence type="predicted"/>
<dbReference type="EMBL" id="CP011125">
    <property type="protein sequence ID" value="AKF07684.1"/>
    <property type="molecule type" value="Genomic_DNA"/>
</dbReference>
<keyword evidence="4" id="KW-0067">ATP-binding</keyword>
<dbReference type="KEGG" id="samy:DB32_004833"/>
<evidence type="ECO:0000256" key="4">
    <source>
        <dbReference type="ARBA" id="ARBA00022840"/>
    </source>
</evidence>
<dbReference type="STRING" id="927083.DB32_004833"/>
<evidence type="ECO:0000256" key="3">
    <source>
        <dbReference type="ARBA" id="ARBA00022777"/>
    </source>
</evidence>
<dbReference type="InterPro" id="IPR011009">
    <property type="entry name" value="Kinase-like_dom_sf"/>
</dbReference>
<dbReference type="InterPro" id="IPR000719">
    <property type="entry name" value="Prot_kinase_dom"/>
</dbReference>
<dbReference type="Gene3D" id="3.30.200.20">
    <property type="entry name" value="Phosphorylase Kinase, domain 1"/>
    <property type="match status" value="1"/>
</dbReference>
<dbReference type="PROSITE" id="PS00109">
    <property type="entry name" value="PROTEIN_KINASE_TYR"/>
    <property type="match status" value="1"/>
</dbReference>
<dbReference type="Pfam" id="PF00069">
    <property type="entry name" value="Pkinase"/>
    <property type="match status" value="1"/>
</dbReference>
<accession>A0A0F6SFX1</accession>
<keyword evidence="2" id="KW-0547">Nucleotide-binding</keyword>
<evidence type="ECO:0000313" key="7">
    <source>
        <dbReference type="Proteomes" id="UP000034883"/>
    </source>
</evidence>
<keyword evidence="1" id="KW-0808">Transferase</keyword>
<evidence type="ECO:0000259" key="5">
    <source>
        <dbReference type="PROSITE" id="PS50011"/>
    </source>
</evidence>
<evidence type="ECO:0000313" key="6">
    <source>
        <dbReference type="EMBL" id="AKF07684.1"/>
    </source>
</evidence>
<dbReference type="Proteomes" id="UP000034883">
    <property type="component" value="Chromosome"/>
</dbReference>
<dbReference type="PANTHER" id="PTHR43289">
    <property type="entry name" value="MITOGEN-ACTIVATED PROTEIN KINASE KINASE KINASE 20-RELATED"/>
    <property type="match status" value="1"/>
</dbReference>
<reference evidence="6 7" key="1">
    <citation type="submission" date="2015-03" db="EMBL/GenBank/DDBJ databases">
        <title>Genome assembly of Sandaracinus amylolyticus DSM 53668.</title>
        <authorList>
            <person name="Sharma G."/>
            <person name="Subramanian S."/>
        </authorList>
    </citation>
    <scope>NUCLEOTIDE SEQUENCE [LARGE SCALE GENOMIC DNA]</scope>
    <source>
        <strain evidence="6 7">DSM 53668</strain>
    </source>
</reference>
<dbReference type="SUPFAM" id="SSF56112">
    <property type="entry name" value="Protein kinase-like (PK-like)"/>
    <property type="match status" value="1"/>
</dbReference>
<evidence type="ECO:0000256" key="2">
    <source>
        <dbReference type="ARBA" id="ARBA00022741"/>
    </source>
</evidence>
<keyword evidence="6" id="KW-0723">Serine/threonine-protein kinase</keyword>
<protein>
    <submittedName>
        <fullName evidence="6">Serine/threonine protein kinase</fullName>
    </submittedName>
</protein>
<dbReference type="CDD" id="cd14014">
    <property type="entry name" value="STKc_PknB_like"/>
    <property type="match status" value="1"/>
</dbReference>
<dbReference type="PROSITE" id="PS50011">
    <property type="entry name" value="PROTEIN_KINASE_DOM"/>
    <property type="match status" value="1"/>
</dbReference>
<dbReference type="GO" id="GO:0005524">
    <property type="term" value="F:ATP binding"/>
    <property type="evidence" value="ECO:0007669"/>
    <property type="project" value="UniProtKB-KW"/>
</dbReference>
<evidence type="ECO:0000256" key="1">
    <source>
        <dbReference type="ARBA" id="ARBA00022679"/>
    </source>
</evidence>
<gene>
    <name evidence="6" type="ORF">DB32_004833</name>
</gene>
<keyword evidence="7" id="KW-1185">Reference proteome</keyword>
<dbReference type="GO" id="GO:0004674">
    <property type="term" value="F:protein serine/threonine kinase activity"/>
    <property type="evidence" value="ECO:0007669"/>
    <property type="project" value="UniProtKB-KW"/>
</dbReference>
<sequence length="405" mass="43739">MGAVWAARAPGPRGLARCVAMKVPYRASEDADAILDEAHIARAIDHPHVVRVLDVATDTTGNRALVMEFVDGASLRELFEAEAVPPRIAMRVVHDALLGLEATHEARDESGRLLEIVHCDVSPANILVRTDGHALLTDFGVARTADHAPRTPPGRVKGKVGYLAPEQIRSQRVDRRTDVYAMGVVLWEMLAGRRLFEGGLAALLREPEREAPPIATIAPTAIALQGTLTGALARDRAARFSSARDFAHALERAAPALGGLATRDEVARHVRRVMGDRIEGARGAIIAALEQHADVITRDVAPMRRRERTGAYAKRRDQDATRGARPSAVAEMAASGVRRRVRLEEASTELAMAVADPTLIDAPLAVAPIGPAARARLALAMMRTRGLALAHEALRWVAALIARWR</sequence>
<dbReference type="Gene3D" id="1.10.510.10">
    <property type="entry name" value="Transferase(Phosphotransferase) domain 1"/>
    <property type="match status" value="1"/>
</dbReference>
<dbReference type="InterPro" id="IPR008266">
    <property type="entry name" value="Tyr_kinase_AS"/>
</dbReference>
<organism evidence="6 7">
    <name type="scientific">Sandaracinus amylolyticus</name>
    <dbReference type="NCBI Taxonomy" id="927083"/>
    <lineage>
        <taxon>Bacteria</taxon>
        <taxon>Pseudomonadati</taxon>
        <taxon>Myxococcota</taxon>
        <taxon>Polyangia</taxon>
        <taxon>Polyangiales</taxon>
        <taxon>Sandaracinaceae</taxon>
        <taxon>Sandaracinus</taxon>
    </lineage>
</organism>
<keyword evidence="3 6" id="KW-0418">Kinase</keyword>
<dbReference type="PANTHER" id="PTHR43289:SF34">
    <property type="entry name" value="SERINE_THREONINE-PROTEIN KINASE YBDM-RELATED"/>
    <property type="match status" value="1"/>
</dbReference>
<dbReference type="AlphaFoldDB" id="A0A0F6SFX1"/>